<dbReference type="PANTHER" id="PTHR23159:SF31">
    <property type="entry name" value="CENTROSOME-ASSOCIATED PROTEIN CEP250 ISOFORM X1"/>
    <property type="match status" value="1"/>
</dbReference>
<evidence type="ECO:0000256" key="2">
    <source>
        <dbReference type="SAM" id="MobiDB-lite"/>
    </source>
</evidence>
<feature type="compositionally biased region" description="Basic and acidic residues" evidence="2">
    <location>
        <begin position="18"/>
        <end position="30"/>
    </location>
</feature>
<sequence length="903" mass="101755">MGKGKAKKNKQGGGGVNKMDENERTVEHENVPVCVDASEPKDPNADKLTEVEAGEKENKEEKNINETTVKDKQDATDSSDKQVEQVDTVDTVEEPKQTDAVHGENDTDGKSNKEENGEKQDGAQIETELKKDQVMEKSGLVEVPPENSKKSSDSISRSPDMKVAEKQERGLRDFKVGDLVTEELLNKMSRLERQEKRIADIIRAYKQLNQMKKAVEEILRAETHVESLGDVEGLSQHFKNMNMIVSLGREEIGRLSEEIKALKETETKTQSAMDKLREEIDSKEKKNSDLAKTNQKLVEEIKKQQQVEIGEVKEAKLMQLANAILDSEDTKSDSSEVRIKAEEVEIQKVFRVLRKNNLLKRDDSEERKKVEGELAEEISKLKAEVTAQKETNNKLSATNVKLATTIKESTARRLDIEKRIDVHQNELKEKNNETKKLQQEIEEHKKVNSSLKREAQEAVLKLQEKDKAIEINRKSIEEKENELKRMSELKMEIEKKVQKMEEESKQENELAKEYGQKIKSLQADLQQSRKFFSEKSVAYTELSKKHNELKYSYEILENTKKVSEKNQQEIIENLQQEIGSLAKSSELQVAELNKTITGLQETINNLTENLPKQDEIDQMKEEIANNKMLVESLQTTNKKLEEKSFEYINQLSKAELLAEENRDLKSSLELVKSNNESLLSRHKKTINDLRDEIRRLQREILVVKTENQNILSSVSPIVGATPTGNALSSPTVGQSVATPLHRGFGPDAPASHTPFRSSSMTNSKFSLFSPVGSINARLGYFPTQQSQHSASSGKGRTGTTNTNGIGTASTPGSVSDSVLTFSPDSNFSLSSPAENSQRVEKRGSALSTGSGSSQNDVVNIDYLRNVLFKFFKDRDRRSQLIPVLSTLLNCSAEEIKKLQNMIL</sequence>
<feature type="coiled-coil region" evidence="1">
    <location>
        <begin position="378"/>
        <end position="517"/>
    </location>
</feature>
<dbReference type="Proteomes" id="UP000188320">
    <property type="component" value="Unassembled WGS sequence"/>
</dbReference>
<evidence type="ECO:0000313" key="5">
    <source>
        <dbReference type="EMBL" id="OMH78405.1"/>
    </source>
</evidence>
<feature type="compositionally biased region" description="Polar residues" evidence="2">
    <location>
        <begin position="783"/>
        <end position="792"/>
    </location>
</feature>
<name>A0A1R1PBN8_ZANCU</name>
<feature type="compositionally biased region" description="Low complexity" evidence="2">
    <location>
        <begin position="793"/>
        <end position="807"/>
    </location>
</feature>
<feature type="compositionally biased region" description="Polar residues" evidence="2">
    <location>
        <begin position="808"/>
        <end position="836"/>
    </location>
</feature>
<feature type="compositionally biased region" description="Basic residues" evidence="2">
    <location>
        <begin position="1"/>
        <end position="10"/>
    </location>
</feature>
<reference evidence="4" key="2">
    <citation type="submission" date="2017-01" db="EMBL/GenBank/DDBJ databases">
        <authorList>
            <person name="Mah S.A."/>
            <person name="Swanson W.J."/>
            <person name="Moy G.W."/>
            <person name="Vacquier V.D."/>
        </authorList>
    </citation>
    <scope>NUCLEOTIDE SEQUENCE [LARGE SCALE GENOMIC DNA]</scope>
    <source>
        <strain evidence="4">COL-18-3</strain>
    </source>
</reference>
<keyword evidence="6" id="KW-1185">Reference proteome</keyword>
<feature type="coiled-coil region" evidence="1">
    <location>
        <begin position="582"/>
        <end position="706"/>
    </location>
</feature>
<feature type="coiled-coil region" evidence="1">
    <location>
        <begin position="259"/>
        <end position="307"/>
    </location>
</feature>
<feature type="domain" description="GRIP" evidence="3">
    <location>
        <begin position="853"/>
        <end position="901"/>
    </location>
</feature>
<evidence type="ECO:0000313" key="4">
    <source>
        <dbReference type="EMBL" id="OMH78387.1"/>
    </source>
</evidence>
<keyword evidence="1" id="KW-0175">Coiled coil</keyword>
<evidence type="ECO:0000313" key="6">
    <source>
        <dbReference type="Proteomes" id="UP000188320"/>
    </source>
</evidence>
<organism evidence="4 6">
    <name type="scientific">Zancudomyces culisetae</name>
    <name type="common">Gut fungus</name>
    <name type="synonym">Smittium culisetae</name>
    <dbReference type="NCBI Taxonomy" id="1213189"/>
    <lineage>
        <taxon>Eukaryota</taxon>
        <taxon>Fungi</taxon>
        <taxon>Fungi incertae sedis</taxon>
        <taxon>Zoopagomycota</taxon>
        <taxon>Kickxellomycotina</taxon>
        <taxon>Harpellomycetes</taxon>
        <taxon>Harpellales</taxon>
        <taxon>Legeriomycetaceae</taxon>
        <taxon>Zancudomyces</taxon>
    </lineage>
</organism>
<feature type="region of interest" description="Disordered" evidence="2">
    <location>
        <begin position="740"/>
        <end position="759"/>
    </location>
</feature>
<evidence type="ECO:0000256" key="1">
    <source>
        <dbReference type="SAM" id="Coils"/>
    </source>
</evidence>
<dbReference type="EMBL" id="LSSK01001947">
    <property type="protein sequence ID" value="OMH78387.1"/>
    <property type="molecule type" value="Genomic_DNA"/>
</dbReference>
<evidence type="ECO:0000259" key="3">
    <source>
        <dbReference type="PROSITE" id="PS50913"/>
    </source>
</evidence>
<feature type="compositionally biased region" description="Basic and acidic residues" evidence="2">
    <location>
        <begin position="38"/>
        <end position="84"/>
    </location>
</feature>
<dbReference type="EMBL" id="LSSK01001935">
    <property type="protein sequence ID" value="OMH78405.1"/>
    <property type="molecule type" value="Genomic_DNA"/>
</dbReference>
<dbReference type="SMART" id="SM00755">
    <property type="entry name" value="Grip"/>
    <property type="match status" value="1"/>
</dbReference>
<feature type="compositionally biased region" description="Basic and acidic residues" evidence="2">
    <location>
        <begin position="93"/>
        <end position="135"/>
    </location>
</feature>
<gene>
    <name evidence="5" type="ORF">AX774_g8205</name>
    <name evidence="4" type="ORF">AX774_g8226</name>
</gene>
<dbReference type="Pfam" id="PF01465">
    <property type="entry name" value="GRIP"/>
    <property type="match status" value="1"/>
</dbReference>
<dbReference type="OrthoDB" id="1926336at2759"/>
<dbReference type="Gene3D" id="1.10.220.60">
    <property type="entry name" value="GRIP domain"/>
    <property type="match status" value="1"/>
</dbReference>
<accession>A0A1R1PBN8</accession>
<protein>
    <recommendedName>
        <fullName evidence="3">GRIP domain-containing protein</fullName>
    </recommendedName>
</protein>
<dbReference type="PROSITE" id="PS50913">
    <property type="entry name" value="GRIP"/>
    <property type="match status" value="1"/>
</dbReference>
<dbReference type="AlphaFoldDB" id="A0A1R1PBN8"/>
<reference evidence="6" key="1">
    <citation type="submission" date="2017-01" db="EMBL/GenBank/DDBJ databases">
        <authorList>
            <person name="Wang Y."/>
            <person name="White M."/>
            <person name="Kvist S."/>
            <person name="Moncalvo J.-M."/>
        </authorList>
    </citation>
    <scope>NUCLEOTIDE SEQUENCE [LARGE SCALE GENOMIC DNA]</scope>
    <source>
        <strain evidence="6">COL-18-3</strain>
    </source>
</reference>
<feature type="region of interest" description="Disordered" evidence="2">
    <location>
        <begin position="783"/>
        <end position="853"/>
    </location>
</feature>
<proteinExistence type="predicted"/>
<dbReference type="PANTHER" id="PTHR23159">
    <property type="entry name" value="CENTROSOMAL PROTEIN 2"/>
    <property type="match status" value="1"/>
</dbReference>
<feature type="region of interest" description="Disordered" evidence="2">
    <location>
        <begin position="1"/>
        <end position="167"/>
    </location>
</feature>
<dbReference type="InterPro" id="IPR000237">
    <property type="entry name" value="GRIP_dom"/>
</dbReference>
<comment type="caution">
    <text evidence="4">The sequence shown here is derived from an EMBL/GenBank/DDBJ whole genome shotgun (WGS) entry which is preliminary data.</text>
</comment>